<dbReference type="Proteomes" id="UP001055879">
    <property type="component" value="Linkage Group LG14"/>
</dbReference>
<evidence type="ECO:0000313" key="1">
    <source>
        <dbReference type="EMBL" id="KAI3678817.1"/>
    </source>
</evidence>
<dbReference type="EMBL" id="CM042060">
    <property type="protein sequence ID" value="KAI3678817.1"/>
    <property type="molecule type" value="Genomic_DNA"/>
</dbReference>
<reference evidence="2" key="1">
    <citation type="journal article" date="2022" name="Mol. Ecol. Resour.">
        <title>The genomes of chicory, endive, great burdock and yacon provide insights into Asteraceae palaeo-polyploidization history and plant inulin production.</title>
        <authorList>
            <person name="Fan W."/>
            <person name="Wang S."/>
            <person name="Wang H."/>
            <person name="Wang A."/>
            <person name="Jiang F."/>
            <person name="Liu H."/>
            <person name="Zhao H."/>
            <person name="Xu D."/>
            <person name="Zhang Y."/>
        </authorList>
    </citation>
    <scope>NUCLEOTIDE SEQUENCE [LARGE SCALE GENOMIC DNA]</scope>
    <source>
        <strain evidence="2">cv. Niubang</strain>
    </source>
</reference>
<accession>A0ACB8Y5M8</accession>
<sequence length="71" mass="7862">MIVNKKSVNNFMICLEFNHSSTNLMDKAMSSNSSADTSASNEKQTKSTNLKFPLLNSYAHSSEMTSHLLGF</sequence>
<keyword evidence="2" id="KW-1185">Reference proteome</keyword>
<comment type="caution">
    <text evidence="1">The sequence shown here is derived from an EMBL/GenBank/DDBJ whole genome shotgun (WGS) entry which is preliminary data.</text>
</comment>
<organism evidence="1 2">
    <name type="scientific">Arctium lappa</name>
    <name type="common">Greater burdock</name>
    <name type="synonym">Lappa major</name>
    <dbReference type="NCBI Taxonomy" id="4217"/>
    <lineage>
        <taxon>Eukaryota</taxon>
        <taxon>Viridiplantae</taxon>
        <taxon>Streptophyta</taxon>
        <taxon>Embryophyta</taxon>
        <taxon>Tracheophyta</taxon>
        <taxon>Spermatophyta</taxon>
        <taxon>Magnoliopsida</taxon>
        <taxon>eudicotyledons</taxon>
        <taxon>Gunneridae</taxon>
        <taxon>Pentapetalae</taxon>
        <taxon>asterids</taxon>
        <taxon>campanulids</taxon>
        <taxon>Asterales</taxon>
        <taxon>Asteraceae</taxon>
        <taxon>Carduoideae</taxon>
        <taxon>Cardueae</taxon>
        <taxon>Arctiinae</taxon>
        <taxon>Arctium</taxon>
    </lineage>
</organism>
<evidence type="ECO:0000313" key="2">
    <source>
        <dbReference type="Proteomes" id="UP001055879"/>
    </source>
</evidence>
<name>A0ACB8Y5M8_ARCLA</name>
<gene>
    <name evidence="1" type="ORF">L6452_38120</name>
</gene>
<reference evidence="1 2" key="2">
    <citation type="journal article" date="2022" name="Mol. Ecol. Resour.">
        <title>The genomes of chicory, endive, great burdock and yacon provide insights into Asteraceae paleo-polyploidization history and plant inulin production.</title>
        <authorList>
            <person name="Fan W."/>
            <person name="Wang S."/>
            <person name="Wang H."/>
            <person name="Wang A."/>
            <person name="Jiang F."/>
            <person name="Liu H."/>
            <person name="Zhao H."/>
            <person name="Xu D."/>
            <person name="Zhang Y."/>
        </authorList>
    </citation>
    <scope>NUCLEOTIDE SEQUENCE [LARGE SCALE GENOMIC DNA]</scope>
    <source>
        <strain evidence="2">cv. Niubang</strain>
    </source>
</reference>
<protein>
    <submittedName>
        <fullName evidence="1">Uncharacterized protein</fullName>
    </submittedName>
</protein>
<proteinExistence type="predicted"/>